<evidence type="ECO:0000313" key="1">
    <source>
        <dbReference type="EMBL" id="MPN39746.1"/>
    </source>
</evidence>
<dbReference type="AlphaFoldDB" id="A0A645HMG2"/>
<gene>
    <name evidence="1" type="ORF">SDC9_187275</name>
</gene>
<accession>A0A645HMG2</accession>
<name>A0A645HMG2_9ZZZZ</name>
<sequence length="119" mass="12980">MQKTRGDSPSAASVLSVLQKEVEHNLLFISGQTCALEHAGCDSLPLLLRELGRVARAVADGATLVEDLLGARQRGSGFFAQRCRPLDTEETLLKLDVLFYDFWRIESLGTSRVSIGAFA</sequence>
<organism evidence="1">
    <name type="scientific">bioreactor metagenome</name>
    <dbReference type="NCBI Taxonomy" id="1076179"/>
    <lineage>
        <taxon>unclassified sequences</taxon>
        <taxon>metagenomes</taxon>
        <taxon>ecological metagenomes</taxon>
    </lineage>
</organism>
<reference evidence="1" key="1">
    <citation type="submission" date="2019-08" db="EMBL/GenBank/DDBJ databases">
        <authorList>
            <person name="Kucharzyk K."/>
            <person name="Murdoch R.W."/>
            <person name="Higgins S."/>
            <person name="Loffler F."/>
        </authorList>
    </citation>
    <scope>NUCLEOTIDE SEQUENCE</scope>
</reference>
<comment type="caution">
    <text evidence="1">The sequence shown here is derived from an EMBL/GenBank/DDBJ whole genome shotgun (WGS) entry which is preliminary data.</text>
</comment>
<proteinExistence type="predicted"/>
<protein>
    <submittedName>
        <fullName evidence="1">Uncharacterized protein</fullName>
    </submittedName>
</protein>
<dbReference type="EMBL" id="VSSQ01095747">
    <property type="protein sequence ID" value="MPN39746.1"/>
    <property type="molecule type" value="Genomic_DNA"/>
</dbReference>